<evidence type="ECO:0000313" key="3">
    <source>
        <dbReference type="Proteomes" id="UP000193944"/>
    </source>
</evidence>
<gene>
    <name evidence="2" type="ORF">BCR32DRAFT_279733</name>
</gene>
<feature type="region of interest" description="Disordered" evidence="1">
    <location>
        <begin position="17"/>
        <end position="49"/>
    </location>
</feature>
<dbReference type="AlphaFoldDB" id="A0A1Y1X6L7"/>
<keyword evidence="3" id="KW-1185">Reference proteome</keyword>
<proteinExistence type="predicted"/>
<reference evidence="2 3" key="2">
    <citation type="submission" date="2016-08" db="EMBL/GenBank/DDBJ databases">
        <title>Pervasive Adenine N6-methylation of Active Genes in Fungi.</title>
        <authorList>
            <consortium name="DOE Joint Genome Institute"/>
            <person name="Mondo S.J."/>
            <person name="Dannebaum R.O."/>
            <person name="Kuo R.C."/>
            <person name="Labutti K."/>
            <person name="Haridas S."/>
            <person name="Kuo A."/>
            <person name="Salamov A."/>
            <person name="Ahrendt S.R."/>
            <person name="Lipzen A."/>
            <person name="Sullivan W."/>
            <person name="Andreopoulos W.B."/>
            <person name="Clum A."/>
            <person name="Lindquist E."/>
            <person name="Daum C."/>
            <person name="Ramamoorthy G.K."/>
            <person name="Gryganskyi A."/>
            <person name="Culley D."/>
            <person name="Magnuson J.K."/>
            <person name="James T.Y."/>
            <person name="O'Malley M.A."/>
            <person name="Stajich J.E."/>
            <person name="Spatafora J.W."/>
            <person name="Visel A."/>
            <person name="Grigoriev I.V."/>
        </authorList>
    </citation>
    <scope>NUCLEOTIDE SEQUENCE [LARGE SCALE GENOMIC DNA]</scope>
    <source>
        <strain evidence="2 3">S4</strain>
    </source>
</reference>
<feature type="compositionally biased region" description="Low complexity" evidence="1">
    <location>
        <begin position="21"/>
        <end position="49"/>
    </location>
</feature>
<name>A0A1Y1X6L7_9FUNG</name>
<organism evidence="2 3">
    <name type="scientific">Anaeromyces robustus</name>
    <dbReference type="NCBI Taxonomy" id="1754192"/>
    <lineage>
        <taxon>Eukaryota</taxon>
        <taxon>Fungi</taxon>
        <taxon>Fungi incertae sedis</taxon>
        <taxon>Chytridiomycota</taxon>
        <taxon>Chytridiomycota incertae sedis</taxon>
        <taxon>Neocallimastigomycetes</taxon>
        <taxon>Neocallimastigales</taxon>
        <taxon>Neocallimastigaceae</taxon>
        <taxon>Anaeromyces</taxon>
    </lineage>
</organism>
<reference evidence="2 3" key="1">
    <citation type="submission" date="2016-08" db="EMBL/GenBank/DDBJ databases">
        <title>A Parts List for Fungal Cellulosomes Revealed by Comparative Genomics.</title>
        <authorList>
            <consortium name="DOE Joint Genome Institute"/>
            <person name="Haitjema C.H."/>
            <person name="Gilmore S.P."/>
            <person name="Henske J.K."/>
            <person name="Solomon K.V."/>
            <person name="De Groot R."/>
            <person name="Kuo A."/>
            <person name="Mondo S.J."/>
            <person name="Salamov A.A."/>
            <person name="Labutti K."/>
            <person name="Zhao Z."/>
            <person name="Chiniquy J."/>
            <person name="Barry K."/>
            <person name="Brewer H.M."/>
            <person name="Purvine S.O."/>
            <person name="Wright A.T."/>
            <person name="Boxma B."/>
            <person name="Van Alen T."/>
            <person name="Hackstein J.H."/>
            <person name="Baker S.E."/>
            <person name="Grigoriev I.V."/>
            <person name="O'Malley M.A."/>
        </authorList>
    </citation>
    <scope>NUCLEOTIDE SEQUENCE [LARGE SCALE GENOMIC DNA]</scope>
    <source>
        <strain evidence="2 3">S4</strain>
    </source>
</reference>
<comment type="caution">
    <text evidence="2">The sequence shown here is derived from an EMBL/GenBank/DDBJ whole genome shotgun (WGS) entry which is preliminary data.</text>
</comment>
<evidence type="ECO:0000256" key="1">
    <source>
        <dbReference type="SAM" id="MobiDB-lite"/>
    </source>
</evidence>
<dbReference type="EMBL" id="MCFG01000119">
    <property type="protein sequence ID" value="ORX81430.1"/>
    <property type="molecule type" value="Genomic_DNA"/>
</dbReference>
<sequence>MKIYSWKKTFQTVTLGHPKSIHSTKSPSSSAKSQLSKRSFSSTSSKNNKFSHPWMSYRSKLYRMNIRNRNTLYQTLYPKKRQEYLKIKCYPTITKEPSLQYCKIERRYLKLNNKKFLQEFLLYQNENHQEPYNQSYHTNTTHKNLYMKYDHRKR</sequence>
<accession>A0A1Y1X6L7</accession>
<evidence type="ECO:0000313" key="2">
    <source>
        <dbReference type="EMBL" id="ORX81430.1"/>
    </source>
</evidence>
<protein>
    <submittedName>
        <fullName evidence="2">Uncharacterized protein</fullName>
    </submittedName>
</protein>
<dbReference type="Proteomes" id="UP000193944">
    <property type="component" value="Unassembled WGS sequence"/>
</dbReference>